<evidence type="ECO:0000256" key="5">
    <source>
        <dbReference type="ARBA" id="ARBA00022679"/>
    </source>
</evidence>
<dbReference type="RefSeq" id="WP_166916765.1">
    <property type="nucleotide sequence ID" value="NZ_CP050253.1"/>
</dbReference>
<name>A0A6G9ICX9_9GAMM</name>
<dbReference type="AlphaFoldDB" id="A0A6G9ICX9"/>
<keyword evidence="3" id="KW-0963">Cytoplasm</keyword>
<keyword evidence="4 9" id="KW-0762">Sugar transport</keyword>
<dbReference type="SUPFAM" id="SSF52728">
    <property type="entry name" value="PTS IIb component"/>
    <property type="match status" value="1"/>
</dbReference>
<dbReference type="GO" id="GO:0008982">
    <property type="term" value="F:protein-N(PI)-phosphohistidine-sugar phosphotransferase activity"/>
    <property type="evidence" value="ECO:0007669"/>
    <property type="project" value="InterPro"/>
</dbReference>
<keyword evidence="10" id="KW-1185">Reference proteome</keyword>
<dbReference type="InterPro" id="IPR036667">
    <property type="entry name" value="PTS_IIB_sorbose-sp_sf"/>
</dbReference>
<sequence>MKNIKLVRVDFRLIHGQVITKWKNIIAANQIIIVDDKLAKDPFLSDIYVMAAPPDVAVHVLPEDDFVAKVQQGTFDDGSSNVLILFKSIGNVRRIVEKGVPFSELQIGGLGGGENRKTVVTGVSIDTNDLEDLKFMQSKNVNVHFQVTPEEAKVGLDKAISKLGG</sequence>
<dbReference type="EMBL" id="CP050253">
    <property type="protein sequence ID" value="QIQ21697.1"/>
    <property type="molecule type" value="Genomic_DNA"/>
</dbReference>
<dbReference type="PROSITE" id="PS51101">
    <property type="entry name" value="PTS_EIIB_TYPE_4"/>
    <property type="match status" value="1"/>
</dbReference>
<protein>
    <submittedName>
        <fullName evidence="9">PTS sugar transporter subunit IIB</fullName>
    </submittedName>
</protein>
<reference evidence="9 10" key="1">
    <citation type="submission" date="2020-03" db="EMBL/GenBank/DDBJ databases">
        <title>Complete genome sequence of Orbus sp. IPMB12 (BCRC 80908).</title>
        <authorList>
            <person name="Lo W.-S."/>
            <person name="Chang T.-H."/>
            <person name="Kuo C.-H."/>
        </authorList>
    </citation>
    <scope>NUCLEOTIDE SEQUENCE [LARGE SCALE GENOMIC DNA]</scope>
    <source>
        <strain evidence="9 10">IPMB12</strain>
    </source>
</reference>
<evidence type="ECO:0000256" key="1">
    <source>
        <dbReference type="ARBA" id="ARBA00004496"/>
    </source>
</evidence>
<feature type="domain" description="PTS EIIB type-4" evidence="8">
    <location>
        <begin position="1"/>
        <end position="165"/>
    </location>
</feature>
<dbReference type="GO" id="GO:0016301">
    <property type="term" value="F:kinase activity"/>
    <property type="evidence" value="ECO:0007669"/>
    <property type="project" value="UniProtKB-KW"/>
</dbReference>
<dbReference type="Pfam" id="PF03830">
    <property type="entry name" value="PTSIIB_sorb"/>
    <property type="match status" value="1"/>
</dbReference>
<keyword evidence="7" id="KW-0418">Kinase</keyword>
<dbReference type="Gene3D" id="3.40.35.10">
    <property type="entry name" value="Phosphotransferase system, sorbose subfamily IIB component"/>
    <property type="match status" value="1"/>
</dbReference>
<dbReference type="GO" id="GO:0005737">
    <property type="term" value="C:cytoplasm"/>
    <property type="evidence" value="ECO:0007669"/>
    <property type="project" value="UniProtKB-SubCell"/>
</dbReference>
<dbReference type="GO" id="GO:0009401">
    <property type="term" value="P:phosphoenolpyruvate-dependent sugar phosphotransferase system"/>
    <property type="evidence" value="ECO:0007669"/>
    <property type="project" value="UniProtKB-KW"/>
</dbReference>
<evidence type="ECO:0000313" key="10">
    <source>
        <dbReference type="Proteomes" id="UP000501168"/>
    </source>
</evidence>
<dbReference type="InterPro" id="IPR004720">
    <property type="entry name" value="PTS_IIB_sorbose-sp"/>
</dbReference>
<evidence type="ECO:0000256" key="7">
    <source>
        <dbReference type="ARBA" id="ARBA00022777"/>
    </source>
</evidence>
<dbReference type="InParanoid" id="A0A6G9ICX9"/>
<evidence type="ECO:0000256" key="2">
    <source>
        <dbReference type="ARBA" id="ARBA00022448"/>
    </source>
</evidence>
<dbReference type="Proteomes" id="UP000501168">
    <property type="component" value="Chromosome"/>
</dbReference>
<evidence type="ECO:0000313" key="9">
    <source>
        <dbReference type="EMBL" id="QIQ21697.1"/>
    </source>
</evidence>
<gene>
    <name evidence="9" type="ORF">IPMB12_08390</name>
</gene>
<evidence type="ECO:0000256" key="3">
    <source>
        <dbReference type="ARBA" id="ARBA00022490"/>
    </source>
</evidence>
<organism evidence="9 10">
    <name type="scientific">Zophobihabitans entericus</name>
    <dbReference type="NCBI Taxonomy" id="1635327"/>
    <lineage>
        <taxon>Bacteria</taxon>
        <taxon>Pseudomonadati</taxon>
        <taxon>Pseudomonadota</taxon>
        <taxon>Gammaproteobacteria</taxon>
        <taxon>Orbales</taxon>
        <taxon>Orbaceae</taxon>
        <taxon>Zophobihabitans</taxon>
    </lineage>
</organism>
<accession>A0A6G9ICX9</accession>
<evidence type="ECO:0000256" key="4">
    <source>
        <dbReference type="ARBA" id="ARBA00022597"/>
    </source>
</evidence>
<keyword evidence="5" id="KW-0808">Transferase</keyword>
<evidence type="ECO:0000259" key="8">
    <source>
        <dbReference type="PROSITE" id="PS51101"/>
    </source>
</evidence>
<proteinExistence type="predicted"/>
<comment type="subcellular location">
    <subcellularLocation>
        <location evidence="1">Cytoplasm</location>
    </subcellularLocation>
</comment>
<keyword evidence="2" id="KW-0813">Transport</keyword>
<evidence type="ECO:0000256" key="6">
    <source>
        <dbReference type="ARBA" id="ARBA00022683"/>
    </source>
</evidence>
<dbReference type="KEGG" id="orb:IPMB12_08390"/>
<keyword evidence="6" id="KW-0598">Phosphotransferase system</keyword>